<sequence>MHDHVDVHNRTAPSSLFSAGTCSLRPQTSRSKEMGPSWVQLGNGGSTQLWFAFLGTLLLRALYADISETANFKPASAPLFTQRNHHRNHHAQESWQGCARLPTAAVTVVNATAAPSSTQTLAILAQLKTSVVGQNLKGKGTLAMYEQMQNNARKWLAGMQEDEGRDENDTDATEQPANSASSMEFAPDNAIPDDLAQRQIQFTDPEYKKAFDATPNNYSPAIVSYYMVYKHLMQLVSCIRCGSMPRNVIHKIVARPLPYPGEPGMVL</sequence>
<dbReference type="EMBL" id="DF845268">
    <property type="protein sequence ID" value="GAT49040.1"/>
    <property type="molecule type" value="Genomic_DNA"/>
</dbReference>
<evidence type="ECO:0000313" key="3">
    <source>
        <dbReference type="Proteomes" id="UP000815677"/>
    </source>
</evidence>
<evidence type="ECO:0000313" key="2">
    <source>
        <dbReference type="EMBL" id="GAT49040.1"/>
    </source>
</evidence>
<organism evidence="2 3">
    <name type="scientific">Mycena chlorophos</name>
    <name type="common">Agaric fungus</name>
    <name type="synonym">Agaricus chlorophos</name>
    <dbReference type="NCBI Taxonomy" id="658473"/>
    <lineage>
        <taxon>Eukaryota</taxon>
        <taxon>Fungi</taxon>
        <taxon>Dikarya</taxon>
        <taxon>Basidiomycota</taxon>
        <taxon>Agaricomycotina</taxon>
        <taxon>Agaricomycetes</taxon>
        <taxon>Agaricomycetidae</taxon>
        <taxon>Agaricales</taxon>
        <taxon>Marasmiineae</taxon>
        <taxon>Mycenaceae</taxon>
        <taxon>Mycena</taxon>
    </lineage>
</organism>
<name>A0ABQ0LD25_MYCCL</name>
<evidence type="ECO:0000256" key="1">
    <source>
        <dbReference type="SAM" id="MobiDB-lite"/>
    </source>
</evidence>
<protein>
    <submittedName>
        <fullName evidence="2">Uncharacterized protein</fullName>
    </submittedName>
</protein>
<feature type="compositionally biased region" description="Polar residues" evidence="1">
    <location>
        <begin position="173"/>
        <end position="182"/>
    </location>
</feature>
<keyword evidence="3" id="KW-1185">Reference proteome</keyword>
<reference evidence="2" key="1">
    <citation type="submission" date="2014-09" db="EMBL/GenBank/DDBJ databases">
        <title>Genome sequence of the luminous mushroom Mycena chlorophos for searching fungal bioluminescence genes.</title>
        <authorList>
            <person name="Tanaka Y."/>
            <person name="Kasuga D."/>
            <person name="Oba Y."/>
            <person name="Hase S."/>
            <person name="Sato K."/>
            <person name="Oba Y."/>
            <person name="Sakakibara Y."/>
        </authorList>
    </citation>
    <scope>NUCLEOTIDE SEQUENCE</scope>
</reference>
<feature type="compositionally biased region" description="Acidic residues" evidence="1">
    <location>
        <begin position="161"/>
        <end position="172"/>
    </location>
</feature>
<proteinExistence type="predicted"/>
<dbReference type="Proteomes" id="UP000815677">
    <property type="component" value="Unassembled WGS sequence"/>
</dbReference>
<feature type="region of interest" description="Disordered" evidence="1">
    <location>
        <begin position="161"/>
        <end position="188"/>
    </location>
</feature>
<gene>
    <name evidence="2" type="ORF">MCHLO_06401</name>
</gene>
<accession>A0ABQ0LD25</accession>